<keyword evidence="2" id="KW-1185">Reference proteome</keyword>
<dbReference type="Proteomes" id="UP000799755">
    <property type="component" value="Unassembled WGS sequence"/>
</dbReference>
<organism evidence="1 2">
    <name type="scientific">Lindgomyces ingoldianus</name>
    <dbReference type="NCBI Taxonomy" id="673940"/>
    <lineage>
        <taxon>Eukaryota</taxon>
        <taxon>Fungi</taxon>
        <taxon>Dikarya</taxon>
        <taxon>Ascomycota</taxon>
        <taxon>Pezizomycotina</taxon>
        <taxon>Dothideomycetes</taxon>
        <taxon>Pleosporomycetidae</taxon>
        <taxon>Pleosporales</taxon>
        <taxon>Lindgomycetaceae</taxon>
        <taxon>Lindgomyces</taxon>
    </lineage>
</organism>
<gene>
    <name evidence="1" type="ORF">BDR25DRAFT_263443</name>
</gene>
<proteinExistence type="predicted"/>
<comment type="caution">
    <text evidence="1">The sequence shown here is derived from an EMBL/GenBank/DDBJ whole genome shotgun (WGS) entry which is preliminary data.</text>
</comment>
<reference evidence="1" key="1">
    <citation type="journal article" date="2020" name="Stud. Mycol.">
        <title>101 Dothideomycetes genomes: a test case for predicting lifestyles and emergence of pathogens.</title>
        <authorList>
            <person name="Haridas S."/>
            <person name="Albert R."/>
            <person name="Binder M."/>
            <person name="Bloem J."/>
            <person name="Labutti K."/>
            <person name="Salamov A."/>
            <person name="Andreopoulos B."/>
            <person name="Baker S."/>
            <person name="Barry K."/>
            <person name="Bills G."/>
            <person name="Bluhm B."/>
            <person name="Cannon C."/>
            <person name="Castanera R."/>
            <person name="Culley D."/>
            <person name="Daum C."/>
            <person name="Ezra D."/>
            <person name="Gonzalez J."/>
            <person name="Henrissat B."/>
            <person name="Kuo A."/>
            <person name="Liang C."/>
            <person name="Lipzen A."/>
            <person name="Lutzoni F."/>
            <person name="Magnuson J."/>
            <person name="Mondo S."/>
            <person name="Nolan M."/>
            <person name="Ohm R."/>
            <person name="Pangilinan J."/>
            <person name="Park H.-J."/>
            <person name="Ramirez L."/>
            <person name="Alfaro M."/>
            <person name="Sun H."/>
            <person name="Tritt A."/>
            <person name="Yoshinaga Y."/>
            <person name="Zwiers L.-H."/>
            <person name="Turgeon B."/>
            <person name="Goodwin S."/>
            <person name="Spatafora J."/>
            <person name="Crous P."/>
            <person name="Grigoriev I."/>
        </authorList>
    </citation>
    <scope>NUCLEOTIDE SEQUENCE</scope>
    <source>
        <strain evidence="1">ATCC 200398</strain>
    </source>
</reference>
<name>A0ACB6QU03_9PLEO</name>
<evidence type="ECO:0000313" key="2">
    <source>
        <dbReference type="Proteomes" id="UP000799755"/>
    </source>
</evidence>
<sequence length="602" mass="69320">MSNRHHDIDPAAIDTCTWLLKHPKFIEWREQKRRLLWIRGKPGAGKSTLMKYALETSIGESAAPNARTIVLSFFFHGRGNELQKSSEGFYRSILHQILSRAPFAADSMLRNFDQHVFNRGKPGQAWNWHIREYQKHLISTLEMLSEKFKVSVRIFVDALDEGGEVTAQNMVDEFQHILEQSTQETKIAICFSCRHYPVIDVEDHATIVIENENDNDIRTFITTSFGQDHSMATVRNIIIGKATGSFQWTRLVVELVQRKRRQGSLPHQIRQAIEDIPPDLNKLYRELLGAIPEDELPTVIRVFEWMLFARYNLSVDELRIATAIDPNLPYKTLEGYREQGLFIDNNDDFGRRLTTISRGLAEIREDVDSRGKRTGQRVQFNHQSVIDFLFQDGLQILLGSQWQSREIAFGRANHTLSRICLCYVSMDHSISESSDNASHQIQGVWGRETYRLFATYTVRNWIYHMQQAYSYGISQVDLLECFAWPSNDLMDRWIDLCHLLDDNAYYFAPRKSTLLHILSEHGLVDALSLALNKRDRRFAQEVCDGMDLESKDCEGRTPLARASERGRDTVVQLMLERGANSETIDNQGRTPLLLASENGHEA</sequence>
<evidence type="ECO:0000313" key="1">
    <source>
        <dbReference type="EMBL" id="KAF2469565.1"/>
    </source>
</evidence>
<accession>A0ACB6QU03</accession>
<feature type="non-terminal residue" evidence="1">
    <location>
        <position position="602"/>
    </location>
</feature>
<dbReference type="EMBL" id="MU003511">
    <property type="protein sequence ID" value="KAF2469565.1"/>
    <property type="molecule type" value="Genomic_DNA"/>
</dbReference>
<protein>
    <submittedName>
        <fullName evidence="1">Uncharacterized protein</fullName>
    </submittedName>
</protein>